<gene>
    <name evidence="1" type="ORF">DWV29_09415</name>
</gene>
<evidence type="ECO:0000313" key="2">
    <source>
        <dbReference type="Proteomes" id="UP000283880"/>
    </source>
</evidence>
<name>A0A413FGM8_9FIRM</name>
<dbReference type="RefSeq" id="WP_117777331.1">
    <property type="nucleotide sequence ID" value="NZ_JAWYAU010000175.1"/>
</dbReference>
<dbReference type="Proteomes" id="UP000283880">
    <property type="component" value="Unassembled WGS sequence"/>
</dbReference>
<proteinExistence type="predicted"/>
<sequence>MVFKLDVNYSEEELKFIREHNCSIPDEIKLSKTDFSGNEYPRRVFQYGSAYIAEILEGTMNLRAEELLPFSYKAED</sequence>
<protein>
    <submittedName>
        <fullName evidence="1">Uncharacterized protein</fullName>
    </submittedName>
</protein>
<evidence type="ECO:0000313" key="1">
    <source>
        <dbReference type="EMBL" id="RGX29918.1"/>
    </source>
</evidence>
<dbReference type="OrthoDB" id="2086819at2"/>
<comment type="caution">
    <text evidence="1">The sequence shown here is derived from an EMBL/GenBank/DDBJ whole genome shotgun (WGS) entry which is preliminary data.</text>
</comment>
<reference evidence="1 2" key="1">
    <citation type="submission" date="2018-08" db="EMBL/GenBank/DDBJ databases">
        <title>A genome reference for cultivated species of the human gut microbiota.</title>
        <authorList>
            <person name="Zou Y."/>
            <person name="Xue W."/>
            <person name="Luo G."/>
        </authorList>
    </citation>
    <scope>NUCLEOTIDE SEQUENCE [LARGE SCALE GENOMIC DNA]</scope>
    <source>
        <strain evidence="1 2">AF04-15</strain>
    </source>
</reference>
<dbReference type="EMBL" id="QSBM01000006">
    <property type="protein sequence ID" value="RGX29918.1"/>
    <property type="molecule type" value="Genomic_DNA"/>
</dbReference>
<dbReference type="AlphaFoldDB" id="A0A413FGM8"/>
<accession>A0A413FGM8</accession>
<organism evidence="1 2">
    <name type="scientific">Enterocloster asparagiformis</name>
    <dbReference type="NCBI Taxonomy" id="333367"/>
    <lineage>
        <taxon>Bacteria</taxon>
        <taxon>Bacillati</taxon>
        <taxon>Bacillota</taxon>
        <taxon>Clostridia</taxon>
        <taxon>Lachnospirales</taxon>
        <taxon>Lachnospiraceae</taxon>
        <taxon>Enterocloster</taxon>
    </lineage>
</organism>